<evidence type="ECO:0000256" key="4">
    <source>
        <dbReference type="ARBA" id="ARBA00023157"/>
    </source>
</evidence>
<keyword evidence="4" id="KW-1015">Disulfide bond</keyword>
<dbReference type="EMBL" id="OX395135">
    <property type="protein sequence ID" value="CAI5786624.1"/>
    <property type="molecule type" value="Genomic_DNA"/>
</dbReference>
<accession>A0AA35PFR6</accession>
<name>A0AA35PFR6_9SAUR</name>
<dbReference type="AlphaFoldDB" id="A0AA35PFR6"/>
<feature type="domain" description="C-type lectin" evidence="8">
    <location>
        <begin position="157"/>
        <end position="278"/>
    </location>
</feature>
<evidence type="ECO:0000256" key="1">
    <source>
        <dbReference type="ARBA" id="ARBA00004613"/>
    </source>
</evidence>
<keyword evidence="10" id="KW-1185">Reference proteome</keyword>
<dbReference type="InterPro" id="IPR016187">
    <property type="entry name" value="CTDL_fold"/>
</dbReference>
<dbReference type="InterPro" id="IPR016186">
    <property type="entry name" value="C-type_lectin-like/link_sf"/>
</dbReference>
<organism evidence="9 10">
    <name type="scientific">Podarcis lilfordi</name>
    <name type="common">Lilford's wall lizard</name>
    <dbReference type="NCBI Taxonomy" id="74358"/>
    <lineage>
        <taxon>Eukaryota</taxon>
        <taxon>Metazoa</taxon>
        <taxon>Chordata</taxon>
        <taxon>Craniata</taxon>
        <taxon>Vertebrata</taxon>
        <taxon>Euteleostomi</taxon>
        <taxon>Lepidosauria</taxon>
        <taxon>Squamata</taxon>
        <taxon>Bifurcata</taxon>
        <taxon>Unidentata</taxon>
        <taxon>Episquamata</taxon>
        <taxon>Laterata</taxon>
        <taxon>Lacertibaenia</taxon>
        <taxon>Lacertidae</taxon>
        <taxon>Podarcis</taxon>
    </lineage>
</organism>
<proteinExistence type="predicted"/>
<sequence length="282" mass="31993">MPLEPRPPGAKVVPASSLQAKSQVLSAKSRSAEVRAPPKGPAFWSKSSPQLRRELPKPPSRPSWVSWALQDRIPGPPDVLGISTWWQIWALLLVAVSLALFCTLLILIYNYTHVATEITAESQLLQRSEKRLKMAVQQQAEGRTLTCRSCKRHWMQWGGSCYLHTTEPMSWRDCLSHCKSLKSGLLIGSTEGEMEFLLSQTVDWFMMHNNRLRGGSYWIGLMYNTSDRIWKWADGANLHIRMSGGWQHVSAMVDICVNFRNGDSYIFECSSKHQCLCKKSVE</sequence>
<gene>
    <name evidence="9" type="ORF">PODLI_1B020158</name>
</gene>
<evidence type="ECO:0000256" key="7">
    <source>
        <dbReference type="SAM" id="Phobius"/>
    </source>
</evidence>
<dbReference type="PANTHER" id="PTHR46490">
    <property type="entry name" value="C-TYPE LECTIN DOMAIN FAMILY 12 MEMBER A-RELATED"/>
    <property type="match status" value="1"/>
</dbReference>
<evidence type="ECO:0000256" key="6">
    <source>
        <dbReference type="SAM" id="MobiDB-lite"/>
    </source>
</evidence>
<keyword evidence="7" id="KW-0812">Transmembrane</keyword>
<evidence type="ECO:0000259" key="8">
    <source>
        <dbReference type="PROSITE" id="PS50041"/>
    </source>
</evidence>
<dbReference type="InterPro" id="IPR052309">
    <property type="entry name" value="C-type_Lectin_Domain_Fam1"/>
</dbReference>
<protein>
    <recommendedName>
        <fullName evidence="8">C-type lectin domain-containing protein</fullName>
    </recommendedName>
</protein>
<dbReference type="Pfam" id="PF00059">
    <property type="entry name" value="Lectin_C"/>
    <property type="match status" value="1"/>
</dbReference>
<feature type="region of interest" description="Disordered" evidence="6">
    <location>
        <begin position="1"/>
        <end position="59"/>
    </location>
</feature>
<dbReference type="GO" id="GO:0030246">
    <property type="term" value="F:carbohydrate binding"/>
    <property type="evidence" value="ECO:0007669"/>
    <property type="project" value="UniProtKB-KW"/>
</dbReference>
<dbReference type="SMART" id="SM00034">
    <property type="entry name" value="CLECT"/>
    <property type="match status" value="1"/>
</dbReference>
<comment type="subcellular location">
    <subcellularLocation>
        <location evidence="1">Secreted</location>
    </subcellularLocation>
</comment>
<keyword evidence="7" id="KW-0472">Membrane</keyword>
<feature type="compositionally biased region" description="Polar residues" evidence="6">
    <location>
        <begin position="16"/>
        <end position="29"/>
    </location>
</feature>
<evidence type="ECO:0000313" key="9">
    <source>
        <dbReference type="EMBL" id="CAI5786624.1"/>
    </source>
</evidence>
<evidence type="ECO:0000256" key="2">
    <source>
        <dbReference type="ARBA" id="ARBA00022525"/>
    </source>
</evidence>
<dbReference type="SUPFAM" id="SSF56436">
    <property type="entry name" value="C-type lectin-like"/>
    <property type="match status" value="1"/>
</dbReference>
<evidence type="ECO:0000313" key="10">
    <source>
        <dbReference type="Proteomes" id="UP001178461"/>
    </source>
</evidence>
<dbReference type="PANTHER" id="PTHR46490:SF6">
    <property type="entry name" value="ASIALOGLYCOPROTEIN RECEPTOR 1-LIKE-RELATED"/>
    <property type="match status" value="1"/>
</dbReference>
<keyword evidence="3" id="KW-0430">Lectin</keyword>
<keyword evidence="2" id="KW-0964">Secreted</keyword>
<evidence type="ECO:0000256" key="5">
    <source>
        <dbReference type="ARBA" id="ARBA00023180"/>
    </source>
</evidence>
<keyword evidence="5" id="KW-0325">Glycoprotein</keyword>
<dbReference type="Gene3D" id="3.10.100.10">
    <property type="entry name" value="Mannose-Binding Protein A, subunit A"/>
    <property type="match status" value="1"/>
</dbReference>
<feature type="transmembrane region" description="Helical" evidence="7">
    <location>
        <begin position="86"/>
        <end position="109"/>
    </location>
</feature>
<dbReference type="PROSITE" id="PS50041">
    <property type="entry name" value="C_TYPE_LECTIN_2"/>
    <property type="match status" value="1"/>
</dbReference>
<dbReference type="Proteomes" id="UP001178461">
    <property type="component" value="Chromosome 10"/>
</dbReference>
<evidence type="ECO:0000256" key="3">
    <source>
        <dbReference type="ARBA" id="ARBA00022734"/>
    </source>
</evidence>
<dbReference type="InterPro" id="IPR001304">
    <property type="entry name" value="C-type_lectin-like"/>
</dbReference>
<dbReference type="GO" id="GO:0005576">
    <property type="term" value="C:extracellular region"/>
    <property type="evidence" value="ECO:0007669"/>
    <property type="project" value="UniProtKB-SubCell"/>
</dbReference>
<reference evidence="9" key="1">
    <citation type="submission" date="2022-12" db="EMBL/GenBank/DDBJ databases">
        <authorList>
            <person name="Alioto T."/>
            <person name="Alioto T."/>
            <person name="Gomez Garrido J."/>
        </authorList>
    </citation>
    <scope>NUCLEOTIDE SEQUENCE</scope>
</reference>
<keyword evidence="7" id="KW-1133">Transmembrane helix</keyword>